<dbReference type="Proteomes" id="UP000239724">
    <property type="component" value="Unassembled WGS sequence"/>
</dbReference>
<dbReference type="EMBL" id="NHRY01000164">
    <property type="protein sequence ID" value="PPQ32655.1"/>
    <property type="molecule type" value="Genomic_DNA"/>
</dbReference>
<sequence>MALDSSDRRFLRQIYGNLTDKPLQPGSAFYEPVYKILGLDDPVQQISTLIDFDGVQSIRLFSGFRGSGKTTELLRLKCELEGQGYFVLYADALTYVNAAEPIDITDLLMVLAGAFSDALEECLGADNSRETYWDRLWAFLHREVTLKDAGVKLEYQTPLKEILGGLKGGLDLKFELKSATTFRENLRPVLINKLKELKTSVDRFFEDGIRLIRAAQGEDTRVVFIFDQLEQLQGTLQSEQDVIRSVERIFATHLDLLKIPRIHSVFTVPPWLKFVLPNTVPITLLCTVHLWENDEARSHNEPAWAVFRSLIERRIGKEGLERLFGPQPGQQDLIDRTIAVCGGHFRDLLRLLRDVTARAAAANLPVAPSLVIEAINAARRDFLPIARDDAKWLADIARVRATALPSTEAAPVNRLARFLNSHFVLYFVNGKEWYDIHPLIREEVMDVVQAAASAAED</sequence>
<proteinExistence type="predicted"/>
<comment type="caution">
    <text evidence="1">The sequence shown here is derived from an EMBL/GenBank/DDBJ whole genome shotgun (WGS) entry which is preliminary data.</text>
</comment>
<evidence type="ECO:0008006" key="3">
    <source>
        <dbReference type="Google" id="ProtNLM"/>
    </source>
</evidence>
<evidence type="ECO:0000313" key="1">
    <source>
        <dbReference type="EMBL" id="PPQ32655.1"/>
    </source>
</evidence>
<protein>
    <recommendedName>
        <fullName evidence="3">Orc1-like AAA ATPase domain-containing protein</fullName>
    </recommendedName>
</protein>
<evidence type="ECO:0000313" key="2">
    <source>
        <dbReference type="Proteomes" id="UP000239724"/>
    </source>
</evidence>
<dbReference type="AlphaFoldDB" id="A0A2S6NDD2"/>
<gene>
    <name evidence="1" type="ORF">CCS01_15575</name>
</gene>
<keyword evidence="2" id="KW-1185">Reference proteome</keyword>
<accession>A0A2S6NDD2</accession>
<reference evidence="1 2" key="1">
    <citation type="journal article" date="2018" name="Arch. Microbiol.">
        <title>New insights into the metabolic potential of the phototrophic purple bacterium Rhodopila globiformis DSM 161(T) from its draft genome sequence and evidence for a vanadium-dependent nitrogenase.</title>
        <authorList>
            <person name="Imhoff J.F."/>
            <person name="Rahn T."/>
            <person name="Kunzel S."/>
            <person name="Neulinger S.C."/>
        </authorList>
    </citation>
    <scope>NUCLEOTIDE SEQUENCE [LARGE SCALE GENOMIC DNA]</scope>
    <source>
        <strain evidence="1 2">DSM 161</strain>
    </source>
</reference>
<organism evidence="1 2">
    <name type="scientific">Rhodopila globiformis</name>
    <name type="common">Rhodopseudomonas globiformis</name>
    <dbReference type="NCBI Taxonomy" id="1071"/>
    <lineage>
        <taxon>Bacteria</taxon>
        <taxon>Pseudomonadati</taxon>
        <taxon>Pseudomonadota</taxon>
        <taxon>Alphaproteobacteria</taxon>
        <taxon>Acetobacterales</taxon>
        <taxon>Acetobacteraceae</taxon>
        <taxon>Rhodopila</taxon>
    </lineage>
</organism>
<dbReference type="InterPro" id="IPR027417">
    <property type="entry name" value="P-loop_NTPase"/>
</dbReference>
<dbReference type="SUPFAM" id="SSF52540">
    <property type="entry name" value="P-loop containing nucleoside triphosphate hydrolases"/>
    <property type="match status" value="1"/>
</dbReference>
<name>A0A2S6NDD2_RHOGL</name>